<dbReference type="InterPro" id="IPR000515">
    <property type="entry name" value="MetI-like"/>
</dbReference>
<dbReference type="RefSeq" id="WP_070756394.1">
    <property type="nucleotide sequence ID" value="NZ_JAKUYY010000001.1"/>
</dbReference>
<reference evidence="9" key="1">
    <citation type="submission" date="2020-04" db="EMBL/GenBank/DDBJ databases">
        <title>Deep metagenomics examines the oral microbiome during advanced dental caries in children, revealing novel taxa and co-occurrences with host molecules.</title>
        <authorList>
            <person name="Baker J.L."/>
            <person name="Morton J.T."/>
            <person name="Dinis M."/>
            <person name="Alvarez R."/>
            <person name="Tran N.C."/>
            <person name="Knight R."/>
            <person name="Edlund A."/>
        </authorList>
    </citation>
    <scope>NUCLEOTIDE SEQUENCE</scope>
    <source>
        <strain evidence="9">JCVI_23_bin.16</strain>
    </source>
</reference>
<keyword evidence="3" id="KW-1003">Cell membrane</keyword>
<keyword evidence="6 7" id="KW-0472">Membrane</keyword>
<dbReference type="PROSITE" id="PS50928">
    <property type="entry name" value="ABC_TM1"/>
    <property type="match status" value="1"/>
</dbReference>
<evidence type="ECO:0000256" key="3">
    <source>
        <dbReference type="ARBA" id="ARBA00022475"/>
    </source>
</evidence>
<evidence type="ECO:0000313" key="10">
    <source>
        <dbReference type="Proteomes" id="UP000757900"/>
    </source>
</evidence>
<evidence type="ECO:0000256" key="4">
    <source>
        <dbReference type="ARBA" id="ARBA00022692"/>
    </source>
</evidence>
<dbReference type="GO" id="GO:0005886">
    <property type="term" value="C:plasma membrane"/>
    <property type="evidence" value="ECO:0007669"/>
    <property type="project" value="UniProtKB-SubCell"/>
</dbReference>
<feature type="transmembrane region" description="Helical" evidence="7">
    <location>
        <begin position="194"/>
        <end position="214"/>
    </location>
</feature>
<feature type="transmembrane region" description="Helical" evidence="7">
    <location>
        <begin position="106"/>
        <end position="127"/>
    </location>
</feature>
<dbReference type="PANTHER" id="PTHR43744:SF12">
    <property type="entry name" value="ABC TRANSPORTER PERMEASE PROTEIN MG189-RELATED"/>
    <property type="match status" value="1"/>
</dbReference>
<dbReference type="Pfam" id="PF00528">
    <property type="entry name" value="BPD_transp_1"/>
    <property type="match status" value="1"/>
</dbReference>
<sequence length="276" mass="30980">MARTKRIQTILLYVILTLGALVMILPFYWMVATSLKSGSEAISVPPTWLPRNWLFSNYGQALEKAPFGRYFLNSVFVTTVTTAGELFTSILAAYAFAKLKFWGKDILFLLLLATMMVPGELMTIPNFVTLSSWKLVNTYWALIIPWFASVFSVFTLKQNIQTIPDELYYAAKTDGASDWQFLWEMVVPLSKSSIIAVMILKVIGSWNSFLWPMIVTNSAPDLRTLPVGLQAFTTEAGTQFELLMAASTLVILPMVIIYLLLQKYIIQGISRSGLKG</sequence>
<protein>
    <submittedName>
        <fullName evidence="9">Carbohydrate ABC transporter permease</fullName>
    </submittedName>
</protein>
<dbReference type="PANTHER" id="PTHR43744">
    <property type="entry name" value="ABC TRANSPORTER PERMEASE PROTEIN MG189-RELATED-RELATED"/>
    <property type="match status" value="1"/>
</dbReference>
<feature type="transmembrane region" description="Helical" evidence="7">
    <location>
        <begin position="242"/>
        <end position="261"/>
    </location>
</feature>
<dbReference type="CDD" id="cd06261">
    <property type="entry name" value="TM_PBP2"/>
    <property type="match status" value="1"/>
</dbReference>
<dbReference type="EMBL" id="JABZFV010000005">
    <property type="protein sequence ID" value="MBF0934216.1"/>
    <property type="molecule type" value="Genomic_DNA"/>
</dbReference>
<dbReference type="SUPFAM" id="SSF161098">
    <property type="entry name" value="MetI-like"/>
    <property type="match status" value="1"/>
</dbReference>
<feature type="transmembrane region" description="Helical" evidence="7">
    <location>
        <begin position="139"/>
        <end position="156"/>
    </location>
</feature>
<evidence type="ECO:0000256" key="6">
    <source>
        <dbReference type="ARBA" id="ARBA00023136"/>
    </source>
</evidence>
<dbReference type="Proteomes" id="UP000757900">
    <property type="component" value="Unassembled WGS sequence"/>
</dbReference>
<keyword evidence="4 7" id="KW-0812">Transmembrane</keyword>
<feature type="transmembrane region" description="Helical" evidence="7">
    <location>
        <begin position="70"/>
        <end position="94"/>
    </location>
</feature>
<evidence type="ECO:0000313" key="9">
    <source>
        <dbReference type="EMBL" id="MBF0934216.1"/>
    </source>
</evidence>
<accession>A0A929MR80</accession>
<dbReference type="InterPro" id="IPR035906">
    <property type="entry name" value="MetI-like_sf"/>
</dbReference>
<evidence type="ECO:0000256" key="2">
    <source>
        <dbReference type="ARBA" id="ARBA00022448"/>
    </source>
</evidence>
<evidence type="ECO:0000259" key="8">
    <source>
        <dbReference type="PROSITE" id="PS50928"/>
    </source>
</evidence>
<name>A0A929MR80_ABIDE</name>
<feature type="transmembrane region" description="Helical" evidence="7">
    <location>
        <begin position="12"/>
        <end position="31"/>
    </location>
</feature>
<comment type="subcellular location">
    <subcellularLocation>
        <location evidence="1 7">Cell membrane</location>
        <topology evidence="1 7">Multi-pass membrane protein</topology>
    </subcellularLocation>
</comment>
<keyword evidence="5 7" id="KW-1133">Transmembrane helix</keyword>
<evidence type="ECO:0000256" key="5">
    <source>
        <dbReference type="ARBA" id="ARBA00022989"/>
    </source>
</evidence>
<comment type="similarity">
    <text evidence="7">Belongs to the binding-protein-dependent transport system permease family.</text>
</comment>
<keyword evidence="2 7" id="KW-0813">Transport</keyword>
<organism evidence="9 10">
    <name type="scientific">Abiotrophia defectiva</name>
    <name type="common">Streptococcus defectivus</name>
    <dbReference type="NCBI Taxonomy" id="46125"/>
    <lineage>
        <taxon>Bacteria</taxon>
        <taxon>Bacillati</taxon>
        <taxon>Bacillota</taxon>
        <taxon>Bacilli</taxon>
        <taxon>Lactobacillales</taxon>
        <taxon>Aerococcaceae</taxon>
        <taxon>Abiotrophia</taxon>
    </lineage>
</organism>
<evidence type="ECO:0000256" key="7">
    <source>
        <dbReference type="RuleBase" id="RU363032"/>
    </source>
</evidence>
<proteinExistence type="inferred from homology"/>
<evidence type="ECO:0000256" key="1">
    <source>
        <dbReference type="ARBA" id="ARBA00004651"/>
    </source>
</evidence>
<dbReference type="Gene3D" id="1.10.3720.10">
    <property type="entry name" value="MetI-like"/>
    <property type="match status" value="1"/>
</dbReference>
<dbReference type="AlphaFoldDB" id="A0A929MR80"/>
<dbReference type="GO" id="GO:0055085">
    <property type="term" value="P:transmembrane transport"/>
    <property type="evidence" value="ECO:0007669"/>
    <property type="project" value="InterPro"/>
</dbReference>
<feature type="domain" description="ABC transmembrane type-1" evidence="8">
    <location>
        <begin position="71"/>
        <end position="261"/>
    </location>
</feature>
<gene>
    <name evidence="9" type="ORF">HXK00_01060</name>
</gene>
<comment type="caution">
    <text evidence="9">The sequence shown here is derived from an EMBL/GenBank/DDBJ whole genome shotgun (WGS) entry which is preliminary data.</text>
</comment>